<evidence type="ECO:0000256" key="3">
    <source>
        <dbReference type="ARBA" id="ARBA00022559"/>
    </source>
</evidence>
<dbReference type="EC" id="1.11.1.24" evidence="2"/>
<evidence type="ECO:0000256" key="6">
    <source>
        <dbReference type="ARBA" id="ARBA00023157"/>
    </source>
</evidence>
<dbReference type="InterPro" id="IPR050924">
    <property type="entry name" value="Peroxiredoxin_BCP/PrxQ"/>
</dbReference>
<dbReference type="InterPro" id="IPR036249">
    <property type="entry name" value="Thioredoxin-like_sf"/>
</dbReference>
<keyword evidence="6" id="KW-1015">Disulfide bond</keyword>
<accession>A0ABS0WU84</accession>
<dbReference type="Gene3D" id="3.40.30.10">
    <property type="entry name" value="Glutaredoxin"/>
    <property type="match status" value="1"/>
</dbReference>
<keyword evidence="4" id="KW-0049">Antioxidant</keyword>
<dbReference type="Proteomes" id="UP000623301">
    <property type="component" value="Unassembled WGS sequence"/>
</dbReference>
<comment type="similarity">
    <text evidence="9">Belongs to the peroxiredoxin family. BCP/PrxQ subfamily.</text>
</comment>
<dbReference type="CDD" id="cd02970">
    <property type="entry name" value="PRX_like2"/>
    <property type="match status" value="1"/>
</dbReference>
<evidence type="ECO:0000256" key="7">
    <source>
        <dbReference type="ARBA" id="ARBA00023284"/>
    </source>
</evidence>
<evidence type="ECO:0000256" key="2">
    <source>
        <dbReference type="ARBA" id="ARBA00013017"/>
    </source>
</evidence>
<comment type="catalytic activity">
    <reaction evidence="11">
        <text>a hydroperoxide + [thioredoxin]-dithiol = an alcohol + [thioredoxin]-disulfide + H2O</text>
        <dbReference type="Rhea" id="RHEA:62620"/>
        <dbReference type="Rhea" id="RHEA-COMP:10698"/>
        <dbReference type="Rhea" id="RHEA-COMP:10700"/>
        <dbReference type="ChEBI" id="CHEBI:15377"/>
        <dbReference type="ChEBI" id="CHEBI:29950"/>
        <dbReference type="ChEBI" id="CHEBI:30879"/>
        <dbReference type="ChEBI" id="CHEBI:35924"/>
        <dbReference type="ChEBI" id="CHEBI:50058"/>
        <dbReference type="EC" id="1.11.1.24"/>
    </reaction>
</comment>
<keyword evidence="3" id="KW-0575">Peroxidase</keyword>
<dbReference type="Pfam" id="PF00578">
    <property type="entry name" value="AhpC-TSA"/>
    <property type="match status" value="1"/>
</dbReference>
<evidence type="ECO:0000313" key="13">
    <source>
        <dbReference type="EMBL" id="MBJ2175508.1"/>
    </source>
</evidence>
<feature type="domain" description="Thioredoxin" evidence="12">
    <location>
        <begin position="25"/>
        <end position="192"/>
    </location>
</feature>
<evidence type="ECO:0000256" key="5">
    <source>
        <dbReference type="ARBA" id="ARBA00023002"/>
    </source>
</evidence>
<name>A0ABS0WU84_9FLAO</name>
<evidence type="ECO:0000259" key="12">
    <source>
        <dbReference type="PROSITE" id="PS51352"/>
    </source>
</evidence>
<evidence type="ECO:0000256" key="8">
    <source>
        <dbReference type="ARBA" id="ARBA00032824"/>
    </source>
</evidence>
<keyword evidence="5" id="KW-0560">Oxidoreductase</keyword>
<dbReference type="PANTHER" id="PTHR42801:SF7">
    <property type="entry name" value="SLL1159 PROTEIN"/>
    <property type="match status" value="1"/>
</dbReference>
<comment type="function">
    <text evidence="1">Thiol-specific peroxidase that catalyzes the reduction of hydrogen peroxide and organic hydroperoxides to water and alcohols, respectively. Plays a role in cell protection against oxidative stress by detoxifying peroxides and as sensor of hydrogen peroxide-mediated signaling events.</text>
</comment>
<dbReference type="PROSITE" id="PS51352">
    <property type="entry name" value="THIOREDOXIN_2"/>
    <property type="match status" value="1"/>
</dbReference>
<dbReference type="SUPFAM" id="SSF52833">
    <property type="entry name" value="Thioredoxin-like"/>
    <property type="match status" value="1"/>
</dbReference>
<dbReference type="PANTHER" id="PTHR42801">
    <property type="entry name" value="THIOREDOXIN-DEPENDENT PEROXIDE REDUCTASE"/>
    <property type="match status" value="1"/>
</dbReference>
<evidence type="ECO:0000256" key="1">
    <source>
        <dbReference type="ARBA" id="ARBA00003330"/>
    </source>
</evidence>
<keyword evidence="7" id="KW-0676">Redox-active center</keyword>
<reference evidence="13 14" key="1">
    <citation type="submission" date="2020-12" db="EMBL/GenBank/DDBJ databases">
        <title>Aureibaculum luteum sp. nov. and Aureibaculum flavum sp. nov., novel members of the family Flavobacteriaceae isolated from Antarctic intertidal sediments.</title>
        <authorList>
            <person name="He X."/>
            <person name="Zhang X."/>
        </authorList>
    </citation>
    <scope>NUCLEOTIDE SEQUENCE [LARGE SCALE GENOMIC DNA]</scope>
    <source>
        <strain evidence="13 14">A20</strain>
    </source>
</reference>
<proteinExistence type="inferred from homology"/>
<evidence type="ECO:0000256" key="4">
    <source>
        <dbReference type="ARBA" id="ARBA00022862"/>
    </source>
</evidence>
<evidence type="ECO:0000313" key="14">
    <source>
        <dbReference type="Proteomes" id="UP000623301"/>
    </source>
</evidence>
<sequence>MRNLTLVIALFISTISFSQIDAEHLEIGDAAPVITGTDQFDNKISSSKILEDNKIILIFYRGNWCPHCRKHLKTLQENLTALNEKGYAVVVVTPEKVEKTKETAEQFGSTFSILHDVDNTIMNNYKVAFEVNEKSVLKSFSATQKKLAEYNEENNNVLPVPATYIINKKGEIEFVHYDPNYSNRFDVTELLK</sequence>
<dbReference type="InterPro" id="IPR000866">
    <property type="entry name" value="AhpC/TSA"/>
</dbReference>
<dbReference type="InterPro" id="IPR013766">
    <property type="entry name" value="Thioredoxin_domain"/>
</dbReference>
<organism evidence="13 14">
    <name type="scientific">Aureibaculum flavum</name>
    <dbReference type="NCBI Taxonomy" id="2795986"/>
    <lineage>
        <taxon>Bacteria</taxon>
        <taxon>Pseudomonadati</taxon>
        <taxon>Bacteroidota</taxon>
        <taxon>Flavobacteriia</taxon>
        <taxon>Flavobacteriales</taxon>
        <taxon>Flavobacteriaceae</taxon>
        <taxon>Aureibaculum</taxon>
    </lineage>
</organism>
<comment type="caution">
    <text evidence="13">The sequence shown here is derived from an EMBL/GenBank/DDBJ whole genome shotgun (WGS) entry which is preliminary data.</text>
</comment>
<keyword evidence="14" id="KW-1185">Reference proteome</keyword>
<evidence type="ECO:0000256" key="10">
    <source>
        <dbReference type="ARBA" id="ARBA00042639"/>
    </source>
</evidence>
<evidence type="ECO:0000256" key="11">
    <source>
        <dbReference type="ARBA" id="ARBA00049091"/>
    </source>
</evidence>
<gene>
    <name evidence="13" type="ORF">JBL43_14750</name>
</gene>
<dbReference type="EMBL" id="JAEHFJ010000007">
    <property type="protein sequence ID" value="MBJ2175508.1"/>
    <property type="molecule type" value="Genomic_DNA"/>
</dbReference>
<evidence type="ECO:0000256" key="9">
    <source>
        <dbReference type="ARBA" id="ARBA00038489"/>
    </source>
</evidence>
<dbReference type="RefSeq" id="WP_198842167.1">
    <property type="nucleotide sequence ID" value="NZ_JAEHFJ010000007.1"/>
</dbReference>
<protein>
    <recommendedName>
        <fullName evidence="2">thioredoxin-dependent peroxiredoxin</fullName>
        <ecNumber evidence="2">1.11.1.24</ecNumber>
    </recommendedName>
    <alternativeName>
        <fullName evidence="8">Thioredoxin peroxidase</fullName>
    </alternativeName>
    <alternativeName>
        <fullName evidence="10">Thioredoxin-dependent peroxiredoxin Bcp</fullName>
    </alternativeName>
</protein>